<evidence type="ECO:0000313" key="1">
    <source>
        <dbReference type="EMBL" id="KAK7843853.1"/>
    </source>
</evidence>
<keyword evidence="2" id="KW-1185">Reference proteome</keyword>
<proteinExistence type="predicted"/>
<sequence length="180" mass="19564">SPYLEKQHQHQHQHQCLLASDQRSSSPLLELLRHRSEPAPTHLNTAWTTSYSLSLLACFLVSAAKASNPPKPQIEGPLLQQGDEKAAESKWSIARFVGAPYSWLLCLVSQLVTWFSGLEIRMLLRLLLITLVLRNLTSENTAWVSAQNDAAAALAAGRSSVGQSRGGIGAGVVSQVRASE</sequence>
<name>A0AAW0KZX5_QUESU</name>
<feature type="non-terminal residue" evidence="1">
    <location>
        <position position="1"/>
    </location>
</feature>
<dbReference type="EMBL" id="PKMF04000195">
    <property type="protein sequence ID" value="KAK7843853.1"/>
    <property type="molecule type" value="Genomic_DNA"/>
</dbReference>
<accession>A0AAW0KZX5</accession>
<protein>
    <submittedName>
        <fullName evidence="1">Uncharacterized protein</fullName>
    </submittedName>
</protein>
<gene>
    <name evidence="1" type="ORF">CFP56_011860</name>
</gene>
<evidence type="ECO:0000313" key="2">
    <source>
        <dbReference type="Proteomes" id="UP000237347"/>
    </source>
</evidence>
<reference evidence="1 2" key="1">
    <citation type="journal article" date="2018" name="Sci. Data">
        <title>The draft genome sequence of cork oak.</title>
        <authorList>
            <person name="Ramos A.M."/>
            <person name="Usie A."/>
            <person name="Barbosa P."/>
            <person name="Barros P.M."/>
            <person name="Capote T."/>
            <person name="Chaves I."/>
            <person name="Simoes F."/>
            <person name="Abreu I."/>
            <person name="Carrasquinho I."/>
            <person name="Faro C."/>
            <person name="Guimaraes J.B."/>
            <person name="Mendonca D."/>
            <person name="Nobrega F."/>
            <person name="Rodrigues L."/>
            <person name="Saibo N.J.M."/>
            <person name="Varela M.C."/>
            <person name="Egas C."/>
            <person name="Matos J."/>
            <person name="Miguel C.M."/>
            <person name="Oliveira M.M."/>
            <person name="Ricardo C.P."/>
            <person name="Goncalves S."/>
        </authorList>
    </citation>
    <scope>NUCLEOTIDE SEQUENCE [LARGE SCALE GENOMIC DNA]</scope>
    <source>
        <strain evidence="2">cv. HL8</strain>
    </source>
</reference>
<comment type="caution">
    <text evidence="1">The sequence shown here is derived from an EMBL/GenBank/DDBJ whole genome shotgun (WGS) entry which is preliminary data.</text>
</comment>
<organism evidence="1 2">
    <name type="scientific">Quercus suber</name>
    <name type="common">Cork oak</name>
    <dbReference type="NCBI Taxonomy" id="58331"/>
    <lineage>
        <taxon>Eukaryota</taxon>
        <taxon>Viridiplantae</taxon>
        <taxon>Streptophyta</taxon>
        <taxon>Embryophyta</taxon>
        <taxon>Tracheophyta</taxon>
        <taxon>Spermatophyta</taxon>
        <taxon>Magnoliopsida</taxon>
        <taxon>eudicotyledons</taxon>
        <taxon>Gunneridae</taxon>
        <taxon>Pentapetalae</taxon>
        <taxon>rosids</taxon>
        <taxon>fabids</taxon>
        <taxon>Fagales</taxon>
        <taxon>Fagaceae</taxon>
        <taxon>Quercus</taxon>
    </lineage>
</organism>
<dbReference type="Proteomes" id="UP000237347">
    <property type="component" value="Unassembled WGS sequence"/>
</dbReference>
<dbReference type="AlphaFoldDB" id="A0AAW0KZX5"/>